<keyword evidence="2" id="KW-0472">Membrane</keyword>
<evidence type="ECO:0000256" key="1">
    <source>
        <dbReference type="SAM" id="MobiDB-lite"/>
    </source>
</evidence>
<evidence type="ECO:0000313" key="4">
    <source>
        <dbReference type="EMBL" id="KAL2068734.1"/>
    </source>
</evidence>
<dbReference type="Proteomes" id="UP001595075">
    <property type="component" value="Unassembled WGS sequence"/>
</dbReference>
<gene>
    <name evidence="4" type="ORF">VTL71DRAFT_15072</name>
</gene>
<feature type="signal peptide" evidence="3">
    <location>
        <begin position="1"/>
        <end position="18"/>
    </location>
</feature>
<accession>A0ABR4CHU3</accession>
<comment type="caution">
    <text evidence="4">The sequence shown here is derived from an EMBL/GenBank/DDBJ whole genome shotgun (WGS) entry which is preliminary data.</text>
</comment>
<evidence type="ECO:0000256" key="3">
    <source>
        <dbReference type="SAM" id="SignalP"/>
    </source>
</evidence>
<name>A0ABR4CHU3_9HELO</name>
<protein>
    <submittedName>
        <fullName evidence="4">Uncharacterized protein</fullName>
    </submittedName>
</protein>
<feature type="region of interest" description="Disordered" evidence="1">
    <location>
        <begin position="263"/>
        <end position="290"/>
    </location>
</feature>
<feature type="chain" id="PRO_5045674994" evidence="3">
    <location>
        <begin position="19"/>
        <end position="344"/>
    </location>
</feature>
<evidence type="ECO:0000256" key="2">
    <source>
        <dbReference type="SAM" id="Phobius"/>
    </source>
</evidence>
<keyword evidence="2" id="KW-0812">Transmembrane</keyword>
<keyword evidence="5" id="KW-1185">Reference proteome</keyword>
<organism evidence="4 5">
    <name type="scientific">Oculimacula yallundae</name>
    <dbReference type="NCBI Taxonomy" id="86028"/>
    <lineage>
        <taxon>Eukaryota</taxon>
        <taxon>Fungi</taxon>
        <taxon>Dikarya</taxon>
        <taxon>Ascomycota</taxon>
        <taxon>Pezizomycotina</taxon>
        <taxon>Leotiomycetes</taxon>
        <taxon>Helotiales</taxon>
        <taxon>Ploettnerulaceae</taxon>
        <taxon>Oculimacula</taxon>
    </lineage>
</organism>
<feature type="transmembrane region" description="Helical" evidence="2">
    <location>
        <begin position="323"/>
        <end position="343"/>
    </location>
</feature>
<evidence type="ECO:0000313" key="5">
    <source>
        <dbReference type="Proteomes" id="UP001595075"/>
    </source>
</evidence>
<proteinExistence type="predicted"/>
<sequence>MFSSSLTTILLLLPLISAQVSYPIDPYPTDYVPDPLSYTLVPQPDPSLIYTLVPGPSYTEVPEPSLTYSETLPVITYPVCNPETEECPACNPETEECPPCTPGEGDCPYPVTSTTPLEPVYPTPSPSPTCVCFNYPCLPCNGTPIPYPQTIYTTEIHTITSCAPNTPCAPGQLTTSTISLSTIASPIAVYTTIYTTAYIDICPTGLTTKTYTITHTCTEEKCSVPTTLPEHFTTTEKVCVACPEKPTLTVTCPVETATGTWSNGTVPGAGTGKPVTPPAGSETAAGGNTEPTGTGNGCGYAGACPSGEGNGTGPYVTAGAGSVFVGGLKVLAIGGLVGVLVLML</sequence>
<dbReference type="EMBL" id="JAZHXI010000008">
    <property type="protein sequence ID" value="KAL2068734.1"/>
    <property type="molecule type" value="Genomic_DNA"/>
</dbReference>
<keyword evidence="3" id="KW-0732">Signal</keyword>
<reference evidence="4 5" key="1">
    <citation type="journal article" date="2024" name="Commun. Biol.">
        <title>Comparative genomic analysis of thermophilic fungi reveals convergent evolutionary adaptations and gene losses.</title>
        <authorList>
            <person name="Steindorff A.S."/>
            <person name="Aguilar-Pontes M.V."/>
            <person name="Robinson A.J."/>
            <person name="Andreopoulos B."/>
            <person name="LaButti K."/>
            <person name="Kuo A."/>
            <person name="Mondo S."/>
            <person name="Riley R."/>
            <person name="Otillar R."/>
            <person name="Haridas S."/>
            <person name="Lipzen A."/>
            <person name="Grimwood J."/>
            <person name="Schmutz J."/>
            <person name="Clum A."/>
            <person name="Reid I.D."/>
            <person name="Moisan M.C."/>
            <person name="Butler G."/>
            <person name="Nguyen T.T.M."/>
            <person name="Dewar K."/>
            <person name="Conant G."/>
            <person name="Drula E."/>
            <person name="Henrissat B."/>
            <person name="Hansel C."/>
            <person name="Singer S."/>
            <person name="Hutchinson M.I."/>
            <person name="de Vries R.P."/>
            <person name="Natvig D.O."/>
            <person name="Powell A.J."/>
            <person name="Tsang A."/>
            <person name="Grigoriev I.V."/>
        </authorList>
    </citation>
    <scope>NUCLEOTIDE SEQUENCE [LARGE SCALE GENOMIC DNA]</scope>
    <source>
        <strain evidence="4 5">CBS 494.80</strain>
    </source>
</reference>
<keyword evidence="2" id="KW-1133">Transmembrane helix</keyword>